<organism evidence="2 3">
    <name type="scientific">Tieghemiomyces parasiticus</name>
    <dbReference type="NCBI Taxonomy" id="78921"/>
    <lineage>
        <taxon>Eukaryota</taxon>
        <taxon>Fungi</taxon>
        <taxon>Fungi incertae sedis</taxon>
        <taxon>Zoopagomycota</taxon>
        <taxon>Kickxellomycotina</taxon>
        <taxon>Dimargaritomycetes</taxon>
        <taxon>Dimargaritales</taxon>
        <taxon>Dimargaritaceae</taxon>
        <taxon>Tieghemiomyces</taxon>
    </lineage>
</organism>
<feature type="compositionally biased region" description="Polar residues" evidence="1">
    <location>
        <begin position="385"/>
        <end position="394"/>
    </location>
</feature>
<dbReference type="AlphaFoldDB" id="A0A9W7ZR94"/>
<feature type="region of interest" description="Disordered" evidence="1">
    <location>
        <begin position="95"/>
        <end position="116"/>
    </location>
</feature>
<feature type="region of interest" description="Disordered" evidence="1">
    <location>
        <begin position="445"/>
        <end position="497"/>
    </location>
</feature>
<keyword evidence="3" id="KW-1185">Reference proteome</keyword>
<feature type="region of interest" description="Disordered" evidence="1">
    <location>
        <begin position="510"/>
        <end position="577"/>
    </location>
</feature>
<reference evidence="2" key="1">
    <citation type="submission" date="2022-07" db="EMBL/GenBank/DDBJ databases">
        <title>Phylogenomic reconstructions and comparative analyses of Kickxellomycotina fungi.</title>
        <authorList>
            <person name="Reynolds N.K."/>
            <person name="Stajich J.E."/>
            <person name="Barry K."/>
            <person name="Grigoriev I.V."/>
            <person name="Crous P."/>
            <person name="Smith M.E."/>
        </authorList>
    </citation>
    <scope>NUCLEOTIDE SEQUENCE</scope>
    <source>
        <strain evidence="2">RSA 861</strain>
    </source>
</reference>
<feature type="compositionally biased region" description="Low complexity" evidence="1">
    <location>
        <begin position="559"/>
        <end position="571"/>
    </location>
</feature>
<feature type="region of interest" description="Disordered" evidence="1">
    <location>
        <begin position="345"/>
        <end position="425"/>
    </location>
</feature>
<evidence type="ECO:0000313" key="2">
    <source>
        <dbReference type="EMBL" id="KAJ1914350.1"/>
    </source>
</evidence>
<dbReference type="Proteomes" id="UP001150569">
    <property type="component" value="Unassembled WGS sequence"/>
</dbReference>
<gene>
    <name evidence="2" type="ORF">IWQ60_008839</name>
</gene>
<feature type="compositionally biased region" description="Low complexity" evidence="1">
    <location>
        <begin position="395"/>
        <end position="425"/>
    </location>
</feature>
<proteinExistence type="predicted"/>
<name>A0A9W7ZR94_9FUNG</name>
<feature type="region of interest" description="Disordered" evidence="1">
    <location>
        <begin position="259"/>
        <end position="330"/>
    </location>
</feature>
<sequence>MGMVILAAALPAQNLPNDNTISDTNDPNKNSRNIPLSQSTDDSDTIIVNPPLDSPSANTITVNPPISQSPTSTPSSSDGFLVAARQRILNMVGIRPDQTSPTNLDGTDLHKPELTPSQKGMVGRIVDALSILPLPIFIKNILGLPIPQDLKAPSKQPSFMSRQAYRLINSASNGLKLSTKTLERLRKIVRLEAMDRVIRERRTAEIKAELDETVGKLAASSSSLISPPSVSRQHSYPSIQLGEYGVPINLQMKAENSRRDAAVASASPLESGSTAVKSDPRKLTAEEENSLKSYQLTDFTIPPPSSKFNPRHRTTVEELPDENEGQETTSHDDSLYDLIQRDAQLPVNQPPLDTELTAERDGIQDKDRDNPPFSNHNEHRHYDTNLDNIPSRSPSLVSNGLSDSDLSSYSDDNASIKSGASSSTASGRSALGFLKKFQSANGLPPKATANTGLTTPDPPSLFSNGISGTEDDSDLSSLSSYNGDNASINSATTSSTASGRTALELLKELQKENGLPPPKANVRRTTPDHRHETNLDNVSSRPPSLISDTLSDSEDDSDPSSYSDDSASIKSGARSPTAFGQSALGLLKKFQNANNGLPPQPNVGITTTPDTYSQISTVAAAT</sequence>
<feature type="region of interest" description="Disordered" evidence="1">
    <location>
        <begin position="14"/>
        <end position="44"/>
    </location>
</feature>
<comment type="caution">
    <text evidence="2">The sequence shown here is derived from an EMBL/GenBank/DDBJ whole genome shotgun (WGS) entry which is preliminary data.</text>
</comment>
<feature type="compositionally biased region" description="Low complexity" evidence="1">
    <location>
        <begin position="475"/>
        <end position="497"/>
    </location>
</feature>
<evidence type="ECO:0000256" key="1">
    <source>
        <dbReference type="SAM" id="MobiDB-lite"/>
    </source>
</evidence>
<feature type="compositionally biased region" description="Polar residues" evidence="1">
    <location>
        <begin position="18"/>
        <end position="40"/>
    </location>
</feature>
<feature type="compositionally biased region" description="Basic and acidic residues" evidence="1">
    <location>
        <begin position="525"/>
        <end position="534"/>
    </location>
</feature>
<protein>
    <submittedName>
        <fullName evidence="2">Uncharacterized protein</fullName>
    </submittedName>
</protein>
<dbReference type="EMBL" id="JANBPT010000689">
    <property type="protein sequence ID" value="KAJ1914350.1"/>
    <property type="molecule type" value="Genomic_DNA"/>
</dbReference>
<feature type="compositionally biased region" description="Basic and acidic residues" evidence="1">
    <location>
        <begin position="357"/>
        <end position="384"/>
    </location>
</feature>
<accession>A0A9W7ZR94</accession>
<evidence type="ECO:0000313" key="3">
    <source>
        <dbReference type="Proteomes" id="UP001150569"/>
    </source>
</evidence>